<keyword evidence="4" id="KW-0206">Cytoskeleton</keyword>
<dbReference type="GO" id="GO:0097431">
    <property type="term" value="C:mitotic spindle pole"/>
    <property type="evidence" value="ECO:0007669"/>
    <property type="project" value="TreeGrafter"/>
</dbReference>
<keyword evidence="2" id="KW-0963">Cytoplasm</keyword>
<sequence>FPPVNRENLIWDLGRVRRIECALFLNFTDSSPEAQPKYIKGGKRYGRRSLPEFQESVEDFAEVTVIEPLSEEACPPRIASSGCEEVKTGAVSPPFPGQLRFWNPDDLNASPSVSLPTPDWIEEKLQEVCEHLGITRDGHLNRKKLVSICEQYGLQTAAGEVLEEVLHNLEQDGTMSVEDFFYGLFKNGKSLTPSASTPYRQLKRHLSMQSFDESGRRTTTPSAMPSTIGFCLFSSLDDGMGYGCVEGILDSWHQEGIENSQEILKALDFSLDGKVNLTELTLALENELLITKNGVHQAALASFKTEIRHLLERVDQVAREKEKLRSDLEKAEKLKSLMASEVDDHHAAIERRNEYNLRKLDEEYKERIAALKNELRREREQILQQANKQRLELEQEIEKLKTDENYIRDRLALSLKENSRLESELLETGEKLAEYESLASKLQRNLENVLAEKFGDLDPSSAEFFLQEERLAQMRSEYERQCRELQDQIDELHSELEEYRAQGKVLRPSLKNSLSEEFDIDMKSHGLGSEDCNPLNMSIEAEMAIEQMKEQHHRDLHHLKQELEDTVSHYEKQLDETKIHCEKEQEDMRKKYTEEMHVMEKQITGLKNQITELQGEAAALREQQGKLDCKYNDEKNKLQMRFDEEKANLQELLRQEHEEDVRARLEQANEKFSQEREELIQNGVWVEEKMRVLVQTLQEEKGELERGFHERLKRMAEVHALEKEELQQELRRKHEQDLEEERKKMESDYNRRASHAEAQFSVDTQTLVNKYEEKIQNLEGRYQRELHELAEQQREEKSQWEFEKDEIAQEVAEAHEQLKESLANEKAISSALTQEKDLLEKNFKEEVNKLVCEREQLQKELRDLRNAAEKQEKKLNDKIAQLQNDHEKELKNKDERICVVEENGELVRQKLERLDSEYKQEKEDLNSKLLALESLNKDICVRAETEKTEMSLEISNLQGKIQKLQWETHSFSALQNHYRVLENEYAKAKSKIASFSGMAPLGDDAAVLLNLQKVHERAVKENVRMAAEIVRLQHRLQAAERDPAPPPSPGCSDSGSERSQLPDEIDAIFEGLPWDGKDADKGTDSNVPPLSEADSTDLEEMTEIDSDLEKACVKAGAGGHALEVQVCRTQGSKAALEADGSWDCDKNQELLSRVPVLQKKRELEKTLERAPRPKMLHGDVKQQKVLLPNRRITPQDKGFVSDALKLQVELEKAEELREASLQLDHAPGSTNGDLKSVIAQLWKRVKELEDRSMAQAELLSLQEEIQVENEDLKCEMIKLVEKNKVLEDNLQKLRSLHCKLEESKLASVKLREENTQLLQKVKEWEDVQEQDAQGSAEAHRDKSRLRCQLGKLEERAAAFTGQQGKRAQSDGTVKEGSAEKRELQEPNRKPKEKAAALVNPNDVHFHEEREERNTVMHGLQSTCAELQQKVDLLRCEAEKLREENAILKNEVTLLNEEGSASSLKLRELNGSREEMWQKIEAVRKEKVAVQKMVDNLKKQVADLKTRNQQLDSENTELSQRNSKNQADVQDLNQQLAKVLKQKEREVGKCTLEEWEKERLVLKEELENSKVKSSNMVSSLEMELSKMKVQAHILEQENHILKQELEKTKPQQIHITTYLLVKENPERVRLTDVILFQVAKVSCLENAIGSLKQEQKSWEQQSQTLKTQLTVSQEKVQSLDETLQNTNLQMSRLKSDLRVMQQEKETLKQEVMSLHKQLQNANEKNRVLERAVPSSGLQDQHRQLHWDELDQLTQQEQQLLRQENERLQREVQSAKTDLAHSREKIRQLESTILSLKHQKHQNQSGIVKAIEQEKLSLKRECEQLQKELSSANRKISQMNSLERELETSSENEGLRKKQVKLDDQLMEMLHSSASVMRSQSPHSRELQQQGCAMVPKEQFLQLQHQLLQAERRSQRLQEELESRPSETNMQQGGHEQLLKMMEERMMDVEQKLRLVKRLLQDKVNQLKEQLSKNTKADAMVKDLYVENAQLLKALEMTEQRQKTAERKNYLLEEKIANLNRIVKNLASPSFNSASEIRS</sequence>
<evidence type="ECO:0000256" key="3">
    <source>
        <dbReference type="ARBA" id="ARBA00022553"/>
    </source>
</evidence>
<dbReference type="SUPFAM" id="SSF47473">
    <property type="entry name" value="EF-hand"/>
    <property type="match status" value="1"/>
</dbReference>
<keyword evidence="3" id="KW-0597">Phosphoprotein</keyword>
<feature type="region of interest" description="Disordered" evidence="6">
    <location>
        <begin position="726"/>
        <end position="754"/>
    </location>
</feature>
<evidence type="ECO:0000313" key="7">
    <source>
        <dbReference type="Ensembl" id="ENSANIP00000014896.1"/>
    </source>
</evidence>
<dbReference type="GO" id="GO:0000242">
    <property type="term" value="C:pericentriolar material"/>
    <property type="evidence" value="ECO:0007669"/>
    <property type="project" value="TreeGrafter"/>
</dbReference>
<dbReference type="Ensembl" id="ENSANIT00000015418.1">
    <property type="protein sequence ID" value="ENSANIP00000014896.1"/>
    <property type="gene ID" value="ENSANIG00000006756.1"/>
</dbReference>
<dbReference type="GO" id="GO:0034454">
    <property type="term" value="P:microtubule anchoring at centrosome"/>
    <property type="evidence" value="ECO:0007669"/>
    <property type="project" value="TreeGrafter"/>
</dbReference>
<proteinExistence type="predicted"/>
<keyword evidence="8" id="KW-1185">Reference proteome</keyword>
<feature type="coiled-coil region" evidence="5">
    <location>
        <begin position="1640"/>
        <end position="1850"/>
    </location>
</feature>
<evidence type="ECO:0000256" key="5">
    <source>
        <dbReference type="SAM" id="Coils"/>
    </source>
</evidence>
<reference evidence="7" key="1">
    <citation type="submission" date="2025-08" db="UniProtKB">
        <authorList>
            <consortium name="Ensembl"/>
        </authorList>
    </citation>
    <scope>IDENTIFICATION</scope>
</reference>
<feature type="coiled-coil region" evidence="5">
    <location>
        <begin position="1251"/>
        <end position="1355"/>
    </location>
</feature>
<organism evidence="7 8">
    <name type="scientific">Accipiter nisus</name>
    <name type="common">Eurasian sparrowhawk</name>
    <dbReference type="NCBI Taxonomy" id="211598"/>
    <lineage>
        <taxon>Eukaryota</taxon>
        <taxon>Metazoa</taxon>
        <taxon>Chordata</taxon>
        <taxon>Craniata</taxon>
        <taxon>Vertebrata</taxon>
        <taxon>Euteleostomi</taxon>
        <taxon>Archelosauria</taxon>
        <taxon>Archosauria</taxon>
        <taxon>Dinosauria</taxon>
        <taxon>Saurischia</taxon>
        <taxon>Theropoda</taxon>
        <taxon>Coelurosauria</taxon>
        <taxon>Aves</taxon>
        <taxon>Neognathae</taxon>
        <taxon>Neoaves</taxon>
        <taxon>Telluraves</taxon>
        <taxon>Accipitrimorphae</taxon>
        <taxon>Accipitriformes</taxon>
        <taxon>Accipitridae</taxon>
        <taxon>Accipitrinae</taxon>
        <taxon>Accipiter</taxon>
    </lineage>
</organism>
<dbReference type="GO" id="GO:0097539">
    <property type="term" value="C:ciliary transition fiber"/>
    <property type="evidence" value="ECO:0007669"/>
    <property type="project" value="TreeGrafter"/>
</dbReference>
<evidence type="ECO:0000256" key="6">
    <source>
        <dbReference type="SAM" id="MobiDB-lite"/>
    </source>
</evidence>
<feature type="compositionally biased region" description="Polar residues" evidence="6">
    <location>
        <begin position="1360"/>
        <end position="1371"/>
    </location>
</feature>
<accession>A0A8B9MZS4</accession>
<feature type="region of interest" description="Disordered" evidence="6">
    <location>
        <begin position="1037"/>
        <end position="1060"/>
    </location>
</feature>
<name>A0A8B9MZS4_9AVES</name>
<keyword evidence="5" id="KW-0175">Coiled coil</keyword>
<feature type="coiled-coil region" evidence="5">
    <location>
        <begin position="560"/>
        <end position="682"/>
    </location>
</feature>
<protein>
    <submittedName>
        <fullName evidence="7">Ninein</fullName>
    </submittedName>
</protein>
<feature type="region of interest" description="Disordered" evidence="6">
    <location>
        <begin position="1507"/>
        <end position="1527"/>
    </location>
</feature>
<dbReference type="PANTHER" id="PTHR18905:SF11">
    <property type="entry name" value="NINEIN"/>
    <property type="match status" value="1"/>
</dbReference>
<dbReference type="GO" id="GO:0005814">
    <property type="term" value="C:centriole"/>
    <property type="evidence" value="ECO:0007669"/>
    <property type="project" value="TreeGrafter"/>
</dbReference>
<feature type="coiled-coil region" evidence="5">
    <location>
        <begin position="300"/>
        <end position="502"/>
    </location>
</feature>
<evidence type="ECO:0000256" key="4">
    <source>
        <dbReference type="ARBA" id="ARBA00023212"/>
    </source>
</evidence>
<feature type="region of interest" description="Disordered" evidence="6">
    <location>
        <begin position="1358"/>
        <end position="1395"/>
    </location>
</feature>
<feature type="region of interest" description="Disordered" evidence="6">
    <location>
        <begin position="1072"/>
        <end position="1102"/>
    </location>
</feature>
<dbReference type="PANTHER" id="PTHR18905">
    <property type="entry name" value="NINEIN"/>
    <property type="match status" value="1"/>
</dbReference>
<dbReference type="GO" id="GO:0090222">
    <property type="term" value="P:centrosome-templated microtubule nucleation"/>
    <property type="evidence" value="ECO:0007669"/>
    <property type="project" value="TreeGrafter"/>
</dbReference>
<evidence type="ECO:0000256" key="2">
    <source>
        <dbReference type="ARBA" id="ARBA00022490"/>
    </source>
</evidence>
<dbReference type="Proteomes" id="UP000694541">
    <property type="component" value="Unplaced"/>
</dbReference>
<comment type="subcellular location">
    <subcellularLocation>
        <location evidence="1">Cytoplasm</location>
        <location evidence="1">Cytoskeleton</location>
        <location evidence="1">Microtubule organizing center</location>
        <location evidence="1">Centrosome</location>
    </subcellularLocation>
</comment>
<dbReference type="GO" id="GO:0051642">
    <property type="term" value="P:centrosome localization"/>
    <property type="evidence" value="ECO:0007669"/>
    <property type="project" value="TreeGrafter"/>
</dbReference>
<feature type="region of interest" description="Disordered" evidence="6">
    <location>
        <begin position="1912"/>
        <end position="1931"/>
    </location>
</feature>
<feature type="compositionally biased region" description="Basic and acidic residues" evidence="6">
    <location>
        <begin position="1372"/>
        <end position="1394"/>
    </location>
</feature>
<feature type="compositionally biased region" description="Basic and acidic residues" evidence="6">
    <location>
        <begin position="1912"/>
        <end position="1923"/>
    </location>
</feature>
<evidence type="ECO:0000313" key="8">
    <source>
        <dbReference type="Proteomes" id="UP000694541"/>
    </source>
</evidence>
<dbReference type="InterPro" id="IPR011992">
    <property type="entry name" value="EF-hand-dom_pair"/>
</dbReference>
<evidence type="ECO:0000256" key="1">
    <source>
        <dbReference type="ARBA" id="ARBA00004300"/>
    </source>
</evidence>
<reference evidence="7" key="2">
    <citation type="submission" date="2025-09" db="UniProtKB">
        <authorList>
            <consortium name="Ensembl"/>
        </authorList>
    </citation>
    <scope>IDENTIFICATION</scope>
</reference>